<dbReference type="GO" id="GO:0043531">
    <property type="term" value="F:ADP binding"/>
    <property type="evidence" value="ECO:0007669"/>
    <property type="project" value="InterPro"/>
</dbReference>
<evidence type="ECO:0000256" key="2">
    <source>
        <dbReference type="ARBA" id="ARBA00022614"/>
    </source>
</evidence>
<evidence type="ECO:0000256" key="3">
    <source>
        <dbReference type="ARBA" id="ARBA00022737"/>
    </source>
</evidence>
<sequence>MLKVQSWRSALKKAGRSSGFHYPTNYKNESDLVDEIVKDISVKLSEFYPSESNGLVGIDQNITQIQSLLRVESNEVVFVGIWGMGGIGKTTIARAIFDKCSLRYDGCCFFNVREESERHGFSNLRERLIYELLEGEDLHRSGTSKARIFSSALRMLGRRKVMVVIDDVNTSEELQYLVTKPVCFGAGSRVIVTSRDQNVLTSGELHQIHEVKEMGPLDSLKLFCLNAFNESQPKTGYEKLTEEVLKIAQGNPLALKVLGADFHSRSGKNTWKCALSKFKKYPNEKIQSVLKFSYDGLHEVEKKAFLDIAFFFQEDTEEYVIKQLDAWGLHGASGVEVLQRKALITVSNDNIIQMHDLIRQMGWEIVRQECIIHPGRRTRLRDKEEVYNVLSFFQGSDKVEAMQVDVFRIKDLPLKLGTFKKMPRLRFLKFYLPLHDNLFMPPNQDGNLWYGEHHFPLLLSAWCKELMKVACEIQIKCIEYLYIDGYPLRRFLICSCFVQMEPPYSCLATGLKHDVFISFRGPDVRNGLLSHLNKELCRRKIDVYVDKRIERGDEISSALLRAIEGSQILLVIFSEDYASSPWCLEELAKMVECNEKNKQILLPVFYNVDPSDVRSKRGNYAVALAKHEERFKENMLMFKENMLMVQSWRSALEKASHVAGFHYPKNFDDESDLVDEIVERISGTLTNFSPSGSNGLVGIDQNIAQIQSLLLKESSEVRFVGIWGMGGIGKTTIARTIFDKYSPEYEGCCFLNVKEEVERHGLSNLQEKLISELMEGEGLYTSGTNKATILNSVERRMIRKKVLIVLDDVNTPKQLKYLIGKPICFGPGSRVLVTSRDMRVLTTGGVNRIHEVKEMDPQDSLKLFCLNAFNENQPRKGYKELSEEVVKIAQGNPLALKVLGSDFHSRGIDTWECALSKIKKYPNEEIQSVLRFSYDGLDEVEKKAFLDIAFFFKDDDKDYVIKQLDAWGFHGASGIEALQQKALITISDNRIQIHDLIREMGCEIVRQESTKYPRKRSRLRDPMEVSDVLKQNLRTDKVEGMQIDVSGIKDFPLRLGTFKKMPCLRFLKFYLPLHAELSLLQSHDGPIWCPEKQDELLLSAGCKELMRVASEIHIKCLHYLVIEDCSDPSRLNELTSTEMKMLQNTAQDAGVEIILNSSIGHLSSLECSDVVDQQFRNLPNELLYVRYTYYLKISKGKRPDSGKPKLNILFDSLRYYQRVSMDELYNTVVVFPRSSRGEMWVKGAKKEVKGFVVATFYFHLYTVLFFLSPSSFSITLLIQTVICSFILFFCILLSFFSRSRYLGQSFDNC</sequence>
<dbReference type="Gene3D" id="3.40.50.10140">
    <property type="entry name" value="Toll/interleukin-1 receptor homology (TIR) domain"/>
    <property type="match status" value="2"/>
</dbReference>
<evidence type="ECO:0000256" key="7">
    <source>
        <dbReference type="ARBA" id="ARBA00047304"/>
    </source>
</evidence>
<dbReference type="InterPro" id="IPR027417">
    <property type="entry name" value="P-loop_NTPase"/>
</dbReference>
<organism evidence="10 11">
    <name type="scientific">Vigna unguiculata</name>
    <name type="common">Cowpea</name>
    <dbReference type="NCBI Taxonomy" id="3917"/>
    <lineage>
        <taxon>Eukaryota</taxon>
        <taxon>Viridiplantae</taxon>
        <taxon>Streptophyta</taxon>
        <taxon>Embryophyta</taxon>
        <taxon>Tracheophyta</taxon>
        <taxon>Spermatophyta</taxon>
        <taxon>Magnoliopsida</taxon>
        <taxon>eudicotyledons</taxon>
        <taxon>Gunneridae</taxon>
        <taxon>Pentapetalae</taxon>
        <taxon>rosids</taxon>
        <taxon>fabids</taxon>
        <taxon>Fabales</taxon>
        <taxon>Fabaceae</taxon>
        <taxon>Papilionoideae</taxon>
        <taxon>50 kb inversion clade</taxon>
        <taxon>NPAAA clade</taxon>
        <taxon>indigoferoid/millettioid clade</taxon>
        <taxon>Phaseoleae</taxon>
        <taxon>Vigna</taxon>
    </lineage>
</organism>
<keyword evidence="3" id="KW-0677">Repeat</keyword>
<dbReference type="PROSITE" id="PS50104">
    <property type="entry name" value="TIR"/>
    <property type="match status" value="2"/>
</dbReference>
<dbReference type="InterPro" id="IPR042197">
    <property type="entry name" value="Apaf_helical"/>
</dbReference>
<evidence type="ECO:0000313" key="10">
    <source>
        <dbReference type="EMBL" id="QCD82146.1"/>
    </source>
</evidence>
<comment type="catalytic activity">
    <reaction evidence="7">
        <text>NAD(+) + H2O = ADP-D-ribose + nicotinamide + H(+)</text>
        <dbReference type="Rhea" id="RHEA:16301"/>
        <dbReference type="ChEBI" id="CHEBI:15377"/>
        <dbReference type="ChEBI" id="CHEBI:15378"/>
        <dbReference type="ChEBI" id="CHEBI:17154"/>
        <dbReference type="ChEBI" id="CHEBI:57540"/>
        <dbReference type="ChEBI" id="CHEBI:57967"/>
        <dbReference type="EC" id="3.2.2.6"/>
    </reaction>
    <physiologicalReaction direction="left-to-right" evidence="7">
        <dbReference type="Rhea" id="RHEA:16302"/>
    </physiologicalReaction>
</comment>
<keyword evidence="4" id="KW-0378">Hydrolase</keyword>
<evidence type="ECO:0000259" key="9">
    <source>
        <dbReference type="PROSITE" id="PS50104"/>
    </source>
</evidence>
<dbReference type="SUPFAM" id="SSF52540">
    <property type="entry name" value="P-loop containing nucleoside triphosphate hydrolases"/>
    <property type="match status" value="2"/>
</dbReference>
<dbReference type="Proteomes" id="UP000501690">
    <property type="component" value="Linkage Group LG2"/>
</dbReference>
<dbReference type="Pfam" id="PF00931">
    <property type="entry name" value="NB-ARC"/>
    <property type="match status" value="2"/>
</dbReference>
<dbReference type="Gene3D" id="1.10.8.430">
    <property type="entry name" value="Helical domain of apoptotic protease-activating factors"/>
    <property type="match status" value="2"/>
</dbReference>
<dbReference type="GO" id="GO:0006952">
    <property type="term" value="P:defense response"/>
    <property type="evidence" value="ECO:0007669"/>
    <property type="project" value="UniProtKB-KW"/>
</dbReference>
<gene>
    <name evidence="10" type="ORF">DEO72_LG2g2480</name>
</gene>
<evidence type="ECO:0000256" key="8">
    <source>
        <dbReference type="SAM" id="Phobius"/>
    </source>
</evidence>
<keyword evidence="5" id="KW-0611">Plant defense</keyword>
<feature type="domain" description="TIR" evidence="9">
    <location>
        <begin position="511"/>
        <end position="685"/>
    </location>
</feature>
<keyword evidence="8" id="KW-0472">Membrane</keyword>
<dbReference type="InterPro" id="IPR058192">
    <property type="entry name" value="WHD_ROQ1-like"/>
</dbReference>
<reference evidence="10 11" key="1">
    <citation type="submission" date="2019-04" db="EMBL/GenBank/DDBJ databases">
        <title>An improved genome assembly and genetic linkage map for asparagus bean, Vigna unguiculata ssp. sesquipedialis.</title>
        <authorList>
            <person name="Xia Q."/>
            <person name="Zhang R."/>
            <person name="Dong Y."/>
        </authorList>
    </citation>
    <scope>NUCLEOTIDE SEQUENCE [LARGE SCALE GENOMIC DNA]</scope>
    <source>
        <tissue evidence="10">Leaf</tissue>
    </source>
</reference>
<proteinExistence type="predicted"/>
<dbReference type="InterPro" id="IPR003593">
    <property type="entry name" value="AAA+_ATPase"/>
</dbReference>
<name>A0A4D6KVM3_VIGUN</name>
<keyword evidence="2" id="KW-0433">Leucine-rich repeat</keyword>
<dbReference type="GO" id="GO:0061809">
    <property type="term" value="F:NAD+ nucleosidase activity, cyclic ADP-ribose generating"/>
    <property type="evidence" value="ECO:0007669"/>
    <property type="project" value="UniProtKB-EC"/>
</dbReference>
<dbReference type="InterPro" id="IPR036390">
    <property type="entry name" value="WH_DNA-bd_sf"/>
</dbReference>
<keyword evidence="8" id="KW-1133">Transmembrane helix</keyword>
<evidence type="ECO:0000256" key="4">
    <source>
        <dbReference type="ARBA" id="ARBA00022801"/>
    </source>
</evidence>
<dbReference type="FunFam" id="3.40.50.10140:FF:000007">
    <property type="entry name" value="Disease resistance protein (TIR-NBS-LRR class)"/>
    <property type="match status" value="1"/>
</dbReference>
<dbReference type="InterPro" id="IPR035897">
    <property type="entry name" value="Toll_tir_struct_dom_sf"/>
</dbReference>
<feature type="domain" description="TIR" evidence="9">
    <location>
        <begin position="1"/>
        <end position="44"/>
    </location>
</feature>
<dbReference type="FunFam" id="1.10.8.430:FF:000002">
    <property type="entry name" value="Disease resistance protein (TIR-NBS-LRR class)"/>
    <property type="match status" value="1"/>
</dbReference>
<dbReference type="InterPro" id="IPR044974">
    <property type="entry name" value="Disease_R_plants"/>
</dbReference>
<evidence type="ECO:0000313" key="11">
    <source>
        <dbReference type="Proteomes" id="UP000501690"/>
    </source>
</evidence>
<dbReference type="PANTHER" id="PTHR11017:SF479">
    <property type="entry name" value="DISEASE RESISTANCE PROTEIN (TIR-NBS-LRR CLASS) FAMILY"/>
    <property type="match status" value="1"/>
</dbReference>
<dbReference type="SMART" id="SM00255">
    <property type="entry name" value="TIR"/>
    <property type="match status" value="1"/>
</dbReference>
<evidence type="ECO:0000256" key="6">
    <source>
        <dbReference type="ARBA" id="ARBA00023027"/>
    </source>
</evidence>
<accession>A0A4D6KVM3</accession>
<dbReference type="Pfam" id="PF23282">
    <property type="entry name" value="WHD_ROQ1"/>
    <property type="match status" value="2"/>
</dbReference>
<dbReference type="EC" id="3.2.2.6" evidence="1"/>
<dbReference type="Pfam" id="PF01582">
    <property type="entry name" value="TIR"/>
    <property type="match status" value="1"/>
</dbReference>
<evidence type="ECO:0000256" key="5">
    <source>
        <dbReference type="ARBA" id="ARBA00022821"/>
    </source>
</evidence>
<keyword evidence="8" id="KW-0812">Transmembrane</keyword>
<dbReference type="Gene3D" id="3.40.50.300">
    <property type="entry name" value="P-loop containing nucleotide triphosphate hydrolases"/>
    <property type="match status" value="2"/>
</dbReference>
<protein>
    <recommendedName>
        <fullName evidence="1">ADP-ribosyl cyclase/cyclic ADP-ribose hydrolase</fullName>
        <ecNumber evidence="1">3.2.2.6</ecNumber>
    </recommendedName>
</protein>
<dbReference type="SUPFAM" id="SSF46785">
    <property type="entry name" value="Winged helix' DNA-binding domain"/>
    <property type="match status" value="2"/>
</dbReference>
<dbReference type="PRINTS" id="PR00364">
    <property type="entry name" value="DISEASERSIST"/>
</dbReference>
<dbReference type="InterPro" id="IPR002182">
    <property type="entry name" value="NB-ARC"/>
</dbReference>
<keyword evidence="6" id="KW-0520">NAD</keyword>
<dbReference type="PANTHER" id="PTHR11017">
    <property type="entry name" value="LEUCINE-RICH REPEAT-CONTAINING PROTEIN"/>
    <property type="match status" value="1"/>
</dbReference>
<dbReference type="SMART" id="SM00382">
    <property type="entry name" value="AAA"/>
    <property type="match status" value="2"/>
</dbReference>
<dbReference type="GO" id="GO:0007165">
    <property type="term" value="P:signal transduction"/>
    <property type="evidence" value="ECO:0007669"/>
    <property type="project" value="InterPro"/>
</dbReference>
<dbReference type="InterPro" id="IPR000157">
    <property type="entry name" value="TIR_dom"/>
</dbReference>
<dbReference type="SUPFAM" id="SSF52200">
    <property type="entry name" value="Toll/Interleukin receptor TIR domain"/>
    <property type="match status" value="1"/>
</dbReference>
<evidence type="ECO:0000256" key="1">
    <source>
        <dbReference type="ARBA" id="ARBA00011982"/>
    </source>
</evidence>
<feature type="transmembrane region" description="Helical" evidence="8">
    <location>
        <begin position="1274"/>
        <end position="1296"/>
    </location>
</feature>
<keyword evidence="11" id="KW-1185">Reference proteome</keyword>
<dbReference type="EMBL" id="CP039346">
    <property type="protein sequence ID" value="QCD82146.1"/>
    <property type="molecule type" value="Genomic_DNA"/>
</dbReference>